<comment type="caution">
    <text evidence="5">The sequence shown here is derived from an EMBL/GenBank/DDBJ whole genome shotgun (WGS) entry which is preliminary data.</text>
</comment>
<keyword evidence="1" id="KW-0805">Transcription regulation</keyword>
<keyword evidence="3" id="KW-0804">Transcription</keyword>
<dbReference type="CDD" id="cd05013">
    <property type="entry name" value="SIS_RpiR"/>
    <property type="match status" value="1"/>
</dbReference>
<dbReference type="PROSITE" id="PS51071">
    <property type="entry name" value="HTH_RPIR"/>
    <property type="match status" value="1"/>
</dbReference>
<accession>A0ABV7MHG0</accession>
<keyword evidence="6" id="KW-1185">Reference proteome</keyword>
<dbReference type="InterPro" id="IPR047640">
    <property type="entry name" value="RpiR-like"/>
</dbReference>
<evidence type="ECO:0000256" key="2">
    <source>
        <dbReference type="ARBA" id="ARBA00023125"/>
    </source>
</evidence>
<evidence type="ECO:0000256" key="3">
    <source>
        <dbReference type="ARBA" id="ARBA00023163"/>
    </source>
</evidence>
<proteinExistence type="predicted"/>
<protein>
    <submittedName>
        <fullName evidence="5">MurR/RpiR family transcriptional regulator</fullName>
    </submittedName>
</protein>
<dbReference type="EMBL" id="JBHRVD010000001">
    <property type="protein sequence ID" value="MFC3320754.1"/>
    <property type="molecule type" value="Genomic_DNA"/>
</dbReference>
<organism evidence="5 6">
    <name type="scientific">Mesorhizobium cantuariense</name>
    <dbReference type="NCBI Taxonomy" id="1300275"/>
    <lineage>
        <taxon>Bacteria</taxon>
        <taxon>Pseudomonadati</taxon>
        <taxon>Pseudomonadota</taxon>
        <taxon>Alphaproteobacteria</taxon>
        <taxon>Hyphomicrobiales</taxon>
        <taxon>Phyllobacteriaceae</taxon>
        <taxon>Mesorhizobium</taxon>
    </lineage>
</organism>
<evidence type="ECO:0000313" key="5">
    <source>
        <dbReference type="EMBL" id="MFC3320754.1"/>
    </source>
</evidence>
<feature type="domain" description="HTH rpiR-type" evidence="4">
    <location>
        <begin position="9"/>
        <end position="85"/>
    </location>
</feature>
<reference evidence="6" key="1">
    <citation type="journal article" date="2019" name="Int. J. Syst. Evol. Microbiol.">
        <title>The Global Catalogue of Microorganisms (GCM) 10K type strain sequencing project: providing services to taxonomists for standard genome sequencing and annotation.</title>
        <authorList>
            <consortium name="The Broad Institute Genomics Platform"/>
            <consortium name="The Broad Institute Genome Sequencing Center for Infectious Disease"/>
            <person name="Wu L."/>
            <person name="Ma J."/>
        </authorList>
    </citation>
    <scope>NUCLEOTIDE SEQUENCE [LARGE SCALE GENOMIC DNA]</scope>
    <source>
        <strain evidence="6">ICMP 19515</strain>
    </source>
</reference>
<dbReference type="Proteomes" id="UP001595648">
    <property type="component" value="Unassembled WGS sequence"/>
</dbReference>
<dbReference type="Gene3D" id="1.10.10.10">
    <property type="entry name" value="Winged helix-like DNA-binding domain superfamily/Winged helix DNA-binding domain"/>
    <property type="match status" value="1"/>
</dbReference>
<dbReference type="InterPro" id="IPR046348">
    <property type="entry name" value="SIS_dom_sf"/>
</dbReference>
<dbReference type="SUPFAM" id="SSF53697">
    <property type="entry name" value="SIS domain"/>
    <property type="match status" value="1"/>
</dbReference>
<name>A0ABV7MHG0_9HYPH</name>
<dbReference type="Gene3D" id="3.40.50.10490">
    <property type="entry name" value="Glucose-6-phosphate isomerase like protein, domain 1"/>
    <property type="match status" value="1"/>
</dbReference>
<dbReference type="Pfam" id="PF01380">
    <property type="entry name" value="SIS"/>
    <property type="match status" value="1"/>
</dbReference>
<dbReference type="InterPro" id="IPR009057">
    <property type="entry name" value="Homeodomain-like_sf"/>
</dbReference>
<evidence type="ECO:0000313" key="6">
    <source>
        <dbReference type="Proteomes" id="UP001595648"/>
    </source>
</evidence>
<evidence type="ECO:0000259" key="4">
    <source>
        <dbReference type="PROSITE" id="PS51071"/>
    </source>
</evidence>
<dbReference type="InterPro" id="IPR000281">
    <property type="entry name" value="HTH_RpiR"/>
</dbReference>
<dbReference type="InterPro" id="IPR036388">
    <property type="entry name" value="WH-like_DNA-bd_sf"/>
</dbReference>
<dbReference type="RefSeq" id="WP_378924185.1">
    <property type="nucleotide sequence ID" value="NZ_JBHRVD010000001.1"/>
</dbReference>
<gene>
    <name evidence="5" type="ORF">ACFOJ9_02820</name>
</gene>
<dbReference type="PANTHER" id="PTHR30514:SF18">
    <property type="entry name" value="RPIR-FAMILY TRANSCRIPTIONAL REGULATOR"/>
    <property type="match status" value="1"/>
</dbReference>
<keyword evidence="2" id="KW-0238">DNA-binding</keyword>
<evidence type="ECO:0000256" key="1">
    <source>
        <dbReference type="ARBA" id="ARBA00023015"/>
    </source>
</evidence>
<dbReference type="PANTHER" id="PTHR30514">
    <property type="entry name" value="GLUCOKINASE"/>
    <property type="match status" value="1"/>
</dbReference>
<dbReference type="SUPFAM" id="SSF46689">
    <property type="entry name" value="Homeodomain-like"/>
    <property type="match status" value="1"/>
</dbReference>
<dbReference type="Pfam" id="PF01418">
    <property type="entry name" value="HTH_6"/>
    <property type="match status" value="1"/>
</dbReference>
<sequence length="295" mass="33400">MTDSTIPGETVREQIRRAADSLTATERRLSALILSNYPFAGLEPIQVIATSSNVSAPSISRFVSKLGYQGLQEFQQQLIKELKQGQKSPLDLRTTTSGITDEFFENFIQKSTELLKASAGAITAAQFERVGALISDPRSDIFTLGGRISDLVAQYLSRHLKQIRAGVHQVSSEDDWWPEYIMRMRQRDVLVLVDFRRYQRSLEEFAERVSKHCGLKIILITDRWMSPISKYASEVIALHIENETAFDSNVAAFALIEALITRVAEANWPQASQRIKKWDSLRTSVSHQREPVRES</sequence>
<dbReference type="InterPro" id="IPR035472">
    <property type="entry name" value="RpiR-like_SIS"/>
</dbReference>
<dbReference type="InterPro" id="IPR001347">
    <property type="entry name" value="SIS_dom"/>
</dbReference>